<proteinExistence type="predicted"/>
<keyword evidence="3" id="KW-1185">Reference proteome</keyword>
<dbReference type="EMBL" id="JBBNAF010000002">
    <property type="protein sequence ID" value="KAK9164478.1"/>
    <property type="molecule type" value="Genomic_DNA"/>
</dbReference>
<protein>
    <submittedName>
        <fullName evidence="2">Uncharacterized protein</fullName>
    </submittedName>
</protein>
<evidence type="ECO:0000256" key="1">
    <source>
        <dbReference type="SAM" id="Phobius"/>
    </source>
</evidence>
<keyword evidence="1" id="KW-0812">Transmembrane</keyword>
<feature type="transmembrane region" description="Helical" evidence="1">
    <location>
        <begin position="12"/>
        <end position="31"/>
    </location>
</feature>
<evidence type="ECO:0000313" key="3">
    <source>
        <dbReference type="Proteomes" id="UP001420932"/>
    </source>
</evidence>
<sequence>MTRPNREGEWSVVGADATLMALGFFPLTRSWKKKRRRVSLSGPSPLWFECSLCSASARTSTTCTVRKIGSN</sequence>
<keyword evidence="1" id="KW-0472">Membrane</keyword>
<dbReference type="Proteomes" id="UP001420932">
    <property type="component" value="Unassembled WGS sequence"/>
</dbReference>
<keyword evidence="1" id="KW-1133">Transmembrane helix</keyword>
<evidence type="ECO:0000313" key="2">
    <source>
        <dbReference type="EMBL" id="KAK9164478.1"/>
    </source>
</evidence>
<gene>
    <name evidence="2" type="ORF">Syun_005380</name>
</gene>
<reference evidence="2 3" key="1">
    <citation type="submission" date="2024-01" db="EMBL/GenBank/DDBJ databases">
        <title>Genome assemblies of Stephania.</title>
        <authorList>
            <person name="Yang L."/>
        </authorList>
    </citation>
    <scope>NUCLEOTIDE SEQUENCE [LARGE SCALE GENOMIC DNA]</scope>
    <source>
        <strain evidence="2">YNDBR</strain>
        <tissue evidence="2">Leaf</tissue>
    </source>
</reference>
<comment type="caution">
    <text evidence="2">The sequence shown here is derived from an EMBL/GenBank/DDBJ whole genome shotgun (WGS) entry which is preliminary data.</text>
</comment>
<accession>A0AAP0L646</accession>
<name>A0AAP0L646_9MAGN</name>
<dbReference type="AlphaFoldDB" id="A0AAP0L646"/>
<organism evidence="2 3">
    <name type="scientific">Stephania yunnanensis</name>
    <dbReference type="NCBI Taxonomy" id="152371"/>
    <lineage>
        <taxon>Eukaryota</taxon>
        <taxon>Viridiplantae</taxon>
        <taxon>Streptophyta</taxon>
        <taxon>Embryophyta</taxon>
        <taxon>Tracheophyta</taxon>
        <taxon>Spermatophyta</taxon>
        <taxon>Magnoliopsida</taxon>
        <taxon>Ranunculales</taxon>
        <taxon>Menispermaceae</taxon>
        <taxon>Menispermoideae</taxon>
        <taxon>Cissampelideae</taxon>
        <taxon>Stephania</taxon>
    </lineage>
</organism>